<evidence type="ECO:0008006" key="7">
    <source>
        <dbReference type="Google" id="ProtNLM"/>
    </source>
</evidence>
<dbReference type="Pfam" id="PF05186">
    <property type="entry name" value="Dpy-30"/>
    <property type="match status" value="1"/>
</dbReference>
<comment type="subcellular location">
    <subcellularLocation>
        <location evidence="1">Nucleus</location>
    </subcellularLocation>
</comment>
<organism evidence="5 6">
    <name type="scientific">Tropilaelaps mercedesae</name>
    <dbReference type="NCBI Taxonomy" id="418985"/>
    <lineage>
        <taxon>Eukaryota</taxon>
        <taxon>Metazoa</taxon>
        <taxon>Ecdysozoa</taxon>
        <taxon>Arthropoda</taxon>
        <taxon>Chelicerata</taxon>
        <taxon>Arachnida</taxon>
        <taxon>Acari</taxon>
        <taxon>Parasitiformes</taxon>
        <taxon>Mesostigmata</taxon>
        <taxon>Gamasina</taxon>
        <taxon>Dermanyssoidea</taxon>
        <taxon>Laelapidae</taxon>
        <taxon>Tropilaelaps</taxon>
    </lineage>
</organism>
<protein>
    <recommendedName>
        <fullName evidence="7">Protein dpy-30-like</fullName>
    </recommendedName>
</protein>
<dbReference type="Proteomes" id="UP000192247">
    <property type="component" value="Unassembled WGS sequence"/>
</dbReference>
<feature type="region of interest" description="Disordered" evidence="4">
    <location>
        <begin position="19"/>
        <end position="178"/>
    </location>
</feature>
<keyword evidence="6" id="KW-1185">Reference proteome</keyword>
<dbReference type="EMBL" id="MNPL01011204">
    <property type="protein sequence ID" value="OQR72706.1"/>
    <property type="molecule type" value="Genomic_DNA"/>
</dbReference>
<dbReference type="InterPro" id="IPR007858">
    <property type="entry name" value="Dpy-30_motif"/>
</dbReference>
<gene>
    <name evidence="5" type="ORF">BIW11_03726</name>
</gene>
<comment type="similarity">
    <text evidence="2">Belongs to the dpy-30 family.</text>
</comment>
<dbReference type="OrthoDB" id="417678at2759"/>
<dbReference type="Gene3D" id="1.20.890.10">
    <property type="entry name" value="cAMP-dependent protein kinase regulatory subunit, dimerization-anchoring domain"/>
    <property type="match status" value="1"/>
</dbReference>
<dbReference type="STRING" id="418985.A0A1V9XGZ2"/>
<evidence type="ECO:0000256" key="3">
    <source>
        <dbReference type="ARBA" id="ARBA00023242"/>
    </source>
</evidence>
<reference evidence="5 6" key="1">
    <citation type="journal article" date="2017" name="Gigascience">
        <title>Draft genome of the honey bee ectoparasitic mite, Tropilaelaps mercedesae, is shaped by the parasitic life history.</title>
        <authorList>
            <person name="Dong X."/>
            <person name="Armstrong S.D."/>
            <person name="Xia D."/>
            <person name="Makepeace B.L."/>
            <person name="Darby A.C."/>
            <person name="Kadowaki T."/>
        </authorList>
    </citation>
    <scope>NUCLEOTIDE SEQUENCE [LARGE SCALE GENOMIC DNA]</scope>
    <source>
        <strain evidence="5">Wuxi-XJTLU</strain>
    </source>
</reference>
<proteinExistence type="inferred from homology"/>
<feature type="compositionally biased region" description="Basic and acidic residues" evidence="4">
    <location>
        <begin position="57"/>
        <end position="67"/>
    </location>
</feature>
<evidence type="ECO:0000256" key="1">
    <source>
        <dbReference type="ARBA" id="ARBA00004123"/>
    </source>
</evidence>
<dbReference type="GO" id="GO:0005634">
    <property type="term" value="C:nucleus"/>
    <property type="evidence" value="ECO:0007669"/>
    <property type="project" value="UniProtKB-SubCell"/>
</dbReference>
<evidence type="ECO:0000256" key="2">
    <source>
        <dbReference type="ARBA" id="ARBA00010849"/>
    </source>
</evidence>
<name>A0A1V9XGZ2_9ACAR</name>
<sequence>MSQRTNEIWLFVALPHPVVYSRQDRGKMQVDQAVTEPKAEPDQAQPVAAGPTPTKETGPDVAKKEATSTDTSAPTSDSAATQAAPAAGGGTAPAACGDTAVAPETIATPATTTSTTATDSATSANTTPAAATTPTSATDSSSAPAGAKPEQAKEATATTPSAAKKFRPETDLSSLPTRQYLDTTVVPILLQALSQLAKERPASPIEFVANYLLQNKSHYEGGSQQAIDK</sequence>
<evidence type="ECO:0000313" key="5">
    <source>
        <dbReference type="EMBL" id="OQR72706.1"/>
    </source>
</evidence>
<dbReference type="FunFam" id="1.20.890.10:FF:000003">
    <property type="entry name" value="protein dpy-30 homolog"/>
    <property type="match status" value="1"/>
</dbReference>
<feature type="compositionally biased region" description="Low complexity" evidence="4">
    <location>
        <begin position="68"/>
        <end position="147"/>
    </location>
</feature>
<keyword evidence="3" id="KW-0539">Nucleus</keyword>
<comment type="caution">
    <text evidence="5">The sequence shown here is derived from an EMBL/GenBank/DDBJ whole genome shotgun (WGS) entry which is preliminary data.</text>
</comment>
<dbReference type="AlphaFoldDB" id="A0A1V9XGZ2"/>
<dbReference type="InParanoid" id="A0A1V9XGZ2"/>
<accession>A0A1V9XGZ2</accession>
<dbReference type="InterPro" id="IPR049629">
    <property type="entry name" value="DPY30_SDC1_DD"/>
</dbReference>
<dbReference type="CDD" id="cd22965">
    <property type="entry name" value="DD_DPY30_SDC1"/>
    <property type="match status" value="1"/>
</dbReference>
<evidence type="ECO:0000256" key="4">
    <source>
        <dbReference type="SAM" id="MobiDB-lite"/>
    </source>
</evidence>
<evidence type="ECO:0000313" key="6">
    <source>
        <dbReference type="Proteomes" id="UP000192247"/>
    </source>
</evidence>